<organism evidence="2 3">
    <name type="scientific">Exiguobacterium profundum</name>
    <dbReference type="NCBI Taxonomy" id="307643"/>
    <lineage>
        <taxon>Bacteria</taxon>
        <taxon>Bacillati</taxon>
        <taxon>Bacillota</taxon>
        <taxon>Bacilli</taxon>
        <taxon>Bacillales</taxon>
        <taxon>Bacillales Family XII. Incertae Sedis</taxon>
        <taxon>Exiguobacterium</taxon>
    </lineage>
</organism>
<evidence type="ECO:0000313" key="2">
    <source>
        <dbReference type="EMBL" id="WED56062.1"/>
    </source>
</evidence>
<evidence type="ECO:0000256" key="1">
    <source>
        <dbReference type="SAM" id="MobiDB-lite"/>
    </source>
</evidence>
<sequence length="581" mass="64040">MVEVTNMQIQAQATAVSSVLPGIQTNRTYKAELVKQTGPDSAIVKINGEEVEVTFKDGLPKTNPFQVTLAEQDGVLMATVVPPKEETLESAPPASASSKLDAKIQTLLASLPPEVRSAVSRLLQSGRLPMNEDTVRLLETAFKGDMRDVILHLKTLDTPTVPREMAREIAVLSLNEAKQQITPPAPNAHYPQKERYVELVNLSRPVSERFTPTPETIDRVIRDLTPTTPISSRPIESESRQAMPLPPINGKQVMVKEVTSHLATVTNTFRNEQATVTKQLGQVATLIETNPHAARPALETVSTRLTQLVQKTDALLHTDVTQEKQLVAMTAKLDVALSLLATKPQESATLVKEVRAALNDFRYAPNQTRIEYIPHGATRAGEMPTVAPLKLDSTLSGRHIQEVAQRVQTQAQLAQATSNTPTSALSVRGDTTNPEAQRLASFFQVQQTLNRLDGGQLHQLLFALPAKVQEIDTGIHVHIQNREAGDVVDWENSVLYIRLETPRLGEIGVKLEAKDRNLRLTLEHDDATVERLARPLLGKIEQTLETIGYKSVTTQFKPLTKAERVIEEPTIAPTTGYDFRI</sequence>
<proteinExistence type="predicted"/>
<dbReference type="Proteomes" id="UP001219957">
    <property type="component" value="Chromosome"/>
</dbReference>
<keyword evidence="3" id="KW-1185">Reference proteome</keyword>
<accession>A0ABY8B1R3</accession>
<protein>
    <recommendedName>
        <fullName evidence="4">Flagellar hook-length control protein FliK</fullName>
    </recommendedName>
</protein>
<feature type="region of interest" description="Disordered" evidence="1">
    <location>
        <begin position="226"/>
        <end position="246"/>
    </location>
</feature>
<evidence type="ECO:0008006" key="4">
    <source>
        <dbReference type="Google" id="ProtNLM"/>
    </source>
</evidence>
<dbReference type="RefSeq" id="WP_275060432.1">
    <property type="nucleotide sequence ID" value="NZ_CP109617.1"/>
</dbReference>
<reference evidence="2 3" key="1">
    <citation type="submission" date="2022-10" db="EMBL/GenBank/DDBJ databases">
        <title>Complete genome sequence of Exiguobacterium profundum TSS-3 isolated from an extremely saline-alkaline spring located in Ixtapa, Chiapas-Mexico.</title>
        <authorList>
            <person name="Rincon-Rosales R."/>
            <person name="Rogel M.A."/>
            <person name="Rincon-Molina C.I."/>
            <person name="Guerrero G."/>
            <person name="Manzano-Gomez L.A."/>
            <person name="Lopez-Lopez A."/>
            <person name="Rincon Molina F.A."/>
            <person name="Martinez-Romero E."/>
        </authorList>
    </citation>
    <scope>NUCLEOTIDE SEQUENCE [LARGE SCALE GENOMIC DNA]</scope>
    <source>
        <strain evidence="2 3">TSS-3</strain>
    </source>
</reference>
<gene>
    <name evidence="2" type="ORF">OE059_04170</name>
</gene>
<dbReference type="EMBL" id="CP109617">
    <property type="protein sequence ID" value="WED56062.1"/>
    <property type="molecule type" value="Genomic_DNA"/>
</dbReference>
<evidence type="ECO:0000313" key="3">
    <source>
        <dbReference type="Proteomes" id="UP001219957"/>
    </source>
</evidence>
<name>A0ABY8B1R3_9BACL</name>